<evidence type="ECO:0000256" key="12">
    <source>
        <dbReference type="RuleBase" id="RU000679"/>
    </source>
</evidence>
<evidence type="ECO:0000256" key="5">
    <source>
        <dbReference type="ARBA" id="ARBA00022692"/>
    </source>
</evidence>
<keyword evidence="4 12" id="KW-0894">Sodium channel</keyword>
<keyword evidence="8 12" id="KW-0406">Ion transport</keyword>
<dbReference type="GO" id="GO:0015280">
    <property type="term" value="F:ligand-gated sodium channel activity"/>
    <property type="evidence" value="ECO:0007669"/>
    <property type="project" value="TreeGrafter"/>
</dbReference>
<gene>
    <name evidence="13" type="ORF">ALC60_04255</name>
</gene>
<dbReference type="PANTHER" id="PTHR11690">
    <property type="entry name" value="AMILORIDE-SENSITIVE SODIUM CHANNEL-RELATED"/>
    <property type="match status" value="1"/>
</dbReference>
<dbReference type="STRING" id="64791.A0A151X8F3"/>
<protein>
    <submittedName>
        <fullName evidence="13">Sodium channel protein Nach</fullName>
    </submittedName>
</protein>
<evidence type="ECO:0000256" key="11">
    <source>
        <dbReference type="ARBA" id="ARBA00023303"/>
    </source>
</evidence>
<dbReference type="Gene3D" id="2.60.470.10">
    <property type="entry name" value="Acid-sensing ion channels like domains"/>
    <property type="match status" value="1"/>
</dbReference>
<dbReference type="GO" id="GO:0005886">
    <property type="term" value="C:plasma membrane"/>
    <property type="evidence" value="ECO:0007669"/>
    <property type="project" value="TreeGrafter"/>
</dbReference>
<keyword evidence="5 12" id="KW-0812">Transmembrane</keyword>
<proteinExistence type="inferred from homology"/>
<evidence type="ECO:0000256" key="9">
    <source>
        <dbReference type="ARBA" id="ARBA00023136"/>
    </source>
</evidence>
<accession>A0A151X8F3</accession>
<evidence type="ECO:0000256" key="10">
    <source>
        <dbReference type="ARBA" id="ARBA00023201"/>
    </source>
</evidence>
<evidence type="ECO:0000256" key="3">
    <source>
        <dbReference type="ARBA" id="ARBA00022448"/>
    </source>
</evidence>
<keyword evidence="11 12" id="KW-0407">Ion channel</keyword>
<dbReference type="Proteomes" id="UP000075809">
    <property type="component" value="Unassembled WGS sequence"/>
</dbReference>
<evidence type="ECO:0000313" key="14">
    <source>
        <dbReference type="Proteomes" id="UP000075809"/>
    </source>
</evidence>
<keyword evidence="7" id="KW-0915">Sodium</keyword>
<evidence type="ECO:0000256" key="8">
    <source>
        <dbReference type="ARBA" id="ARBA00023065"/>
    </source>
</evidence>
<name>A0A151X8F3_9HYME</name>
<evidence type="ECO:0000256" key="4">
    <source>
        <dbReference type="ARBA" id="ARBA00022461"/>
    </source>
</evidence>
<reference evidence="13 14" key="1">
    <citation type="submission" date="2015-09" db="EMBL/GenBank/DDBJ databases">
        <title>Trachymyrmex zeteki WGS genome.</title>
        <authorList>
            <person name="Nygaard S."/>
            <person name="Hu H."/>
            <person name="Boomsma J."/>
            <person name="Zhang G."/>
        </authorList>
    </citation>
    <scope>NUCLEOTIDE SEQUENCE [LARGE SCALE GENOMIC DNA]</scope>
    <source>
        <strain evidence="13">Tzet28-1</strain>
        <tissue evidence="13">Whole body</tissue>
    </source>
</reference>
<evidence type="ECO:0000256" key="2">
    <source>
        <dbReference type="ARBA" id="ARBA00007193"/>
    </source>
</evidence>
<dbReference type="PANTHER" id="PTHR11690:SF253">
    <property type="entry name" value="PICKPOCKET 18-RELATED"/>
    <property type="match status" value="1"/>
</dbReference>
<keyword evidence="14" id="KW-1185">Reference proteome</keyword>
<dbReference type="InterPro" id="IPR001873">
    <property type="entry name" value="ENaC"/>
</dbReference>
<dbReference type="Pfam" id="PF00858">
    <property type="entry name" value="ASC"/>
    <property type="match status" value="2"/>
</dbReference>
<sequence>MWVERNKVKAKNNTFIKQAWMTKVSEKSSRLKTILKYLKLYCKHSSINSLKYLVDSQRPWFERISSGSRDSFCKKEKKRKAEKIITWVIIHCIIISVLVSMVYTSYQEFVSSPIVISMDAHDHKTATLAFPGISICSINRISLQSAKKLATNISNAKITDQSVDEILDLIKQLGNLYVSVMVNNNSQDVKLDKLLTTYYNGSYDITEIMKTLTPQCSMLMKCKLHGIYRNCSELFEFRKTQDGYCCTFNYVRESDDIPKLNNIIEPRDQESVKTLGIIGGLSVMMDPLLDDYFYSILPVKGWKVVVFNPTDYPDMTSGGVTEVLAMPQYETYLNVEATLFSSSRNIINLPRNKPIVSLIVRLMTYKSTVDADHSFTHVVAKKTVNSWRICNITDFQCLSKYKSKRMTIFSHEDVESSLFQEENDALHCIYCYPACNDTRYSVLSMRAFMDHGTFEPNIFPNYKITNEGLLHVYFSKHRTIKLRQDMSSYWYNLLSDIGSICGVFIGFSFIAIVELLYFFVLLFCDLFCKKSVLQKDDRKTEIPPDQIQTKGKLYWNELLPRSWHSAKYGKFFTKKARY</sequence>
<evidence type="ECO:0000256" key="7">
    <source>
        <dbReference type="ARBA" id="ARBA00023053"/>
    </source>
</evidence>
<evidence type="ECO:0000256" key="1">
    <source>
        <dbReference type="ARBA" id="ARBA00004141"/>
    </source>
</evidence>
<keyword evidence="6" id="KW-1133">Transmembrane helix</keyword>
<dbReference type="Gene3D" id="1.10.287.770">
    <property type="entry name" value="YojJ-like"/>
    <property type="match status" value="1"/>
</dbReference>
<evidence type="ECO:0000313" key="13">
    <source>
        <dbReference type="EMBL" id="KYQ56656.1"/>
    </source>
</evidence>
<comment type="similarity">
    <text evidence="2 12">Belongs to the amiloride-sensitive sodium channel (TC 1.A.6) family.</text>
</comment>
<evidence type="ECO:0000256" key="6">
    <source>
        <dbReference type="ARBA" id="ARBA00022989"/>
    </source>
</evidence>
<dbReference type="EMBL" id="KQ982409">
    <property type="protein sequence ID" value="KYQ56656.1"/>
    <property type="molecule type" value="Genomic_DNA"/>
</dbReference>
<comment type="subcellular location">
    <subcellularLocation>
        <location evidence="1">Membrane</location>
        <topology evidence="1">Multi-pass membrane protein</topology>
    </subcellularLocation>
</comment>
<keyword evidence="9" id="KW-0472">Membrane</keyword>
<dbReference type="AlphaFoldDB" id="A0A151X8F3"/>
<keyword evidence="10 12" id="KW-0739">Sodium transport</keyword>
<keyword evidence="3 12" id="KW-0813">Transport</keyword>
<organism evidence="13 14">
    <name type="scientific">Mycetomoellerius zeteki</name>
    <dbReference type="NCBI Taxonomy" id="64791"/>
    <lineage>
        <taxon>Eukaryota</taxon>
        <taxon>Metazoa</taxon>
        <taxon>Ecdysozoa</taxon>
        <taxon>Arthropoda</taxon>
        <taxon>Hexapoda</taxon>
        <taxon>Insecta</taxon>
        <taxon>Pterygota</taxon>
        <taxon>Neoptera</taxon>
        <taxon>Endopterygota</taxon>
        <taxon>Hymenoptera</taxon>
        <taxon>Apocrita</taxon>
        <taxon>Aculeata</taxon>
        <taxon>Formicoidea</taxon>
        <taxon>Formicidae</taxon>
        <taxon>Myrmicinae</taxon>
        <taxon>Mycetomoellerius</taxon>
    </lineage>
</organism>
<dbReference type="PRINTS" id="PR01078">
    <property type="entry name" value="AMINACHANNEL"/>
</dbReference>